<organism evidence="3 4">
    <name type="scientific">Streptomyces griseoaurantiacus</name>
    <dbReference type="NCBI Taxonomy" id="68213"/>
    <lineage>
        <taxon>Bacteria</taxon>
        <taxon>Bacillati</taxon>
        <taxon>Actinomycetota</taxon>
        <taxon>Actinomycetes</taxon>
        <taxon>Kitasatosporales</taxon>
        <taxon>Streptomycetaceae</taxon>
        <taxon>Streptomyces</taxon>
        <taxon>Streptomyces aurantiacus group</taxon>
    </lineage>
</organism>
<feature type="domain" description="Streptomyces killer toxin-like beta/gamma crystallin" evidence="2">
    <location>
        <begin position="61"/>
        <end position="99"/>
    </location>
</feature>
<protein>
    <recommendedName>
        <fullName evidence="2">Streptomyces killer toxin-like beta/gamma crystallin domain-containing protein</fullName>
    </recommendedName>
</protein>
<dbReference type="RefSeq" id="WP_191854338.1">
    <property type="nucleotide sequence ID" value="NZ_CP108323.1"/>
</dbReference>
<reference evidence="3 4" key="1">
    <citation type="submission" date="2020-07" db="EMBL/GenBank/DDBJ databases">
        <title>Differential regulation of undecylprodigiosin biosynthesis in the yeast-scavenging Streptomyces strain MBK6.</title>
        <authorList>
            <person name="Baral B."/>
            <person name="Siitonen V."/>
            <person name="Laughlin M."/>
            <person name="Yamada K."/>
            <person name="Ilomaeki M."/>
            <person name="Metsae-Ketelae M."/>
            <person name="Niemi J."/>
        </authorList>
    </citation>
    <scope>NUCLEOTIDE SEQUENCE [LARGE SCALE GENOMIC DNA]</scope>
    <source>
        <strain evidence="3 4">MBK6</strain>
    </source>
</reference>
<feature type="chain" id="PRO_5039182758" description="Streptomyces killer toxin-like beta/gamma crystallin domain-containing protein" evidence="1">
    <location>
        <begin position="24"/>
        <end position="126"/>
    </location>
</feature>
<dbReference type="Gene3D" id="2.60.20.30">
    <property type="match status" value="1"/>
</dbReference>
<proteinExistence type="predicted"/>
<accession>A0A7W2DXR3</accession>
<sequence length="126" mass="13449">MKKTNPGRVQGLLKRISVAAAVAAGLTIAIPATPAAAVSSVNCGWPSTIDEYARVTSYGLPTCFANSGSMNVNIHDVANFHSGNNKVTFFYTIEGGTYQNALTLEKWQDHSLTFGLTARVTSVVIW</sequence>
<dbReference type="EMBL" id="JACERG010000017">
    <property type="protein sequence ID" value="MBA5224974.1"/>
    <property type="molecule type" value="Genomic_DNA"/>
</dbReference>
<dbReference type="InterPro" id="IPR015791">
    <property type="entry name" value="Antimic/Inh_G_crystallin-like"/>
</dbReference>
<evidence type="ECO:0000313" key="4">
    <source>
        <dbReference type="Proteomes" id="UP000587608"/>
    </source>
</evidence>
<evidence type="ECO:0000256" key="1">
    <source>
        <dbReference type="SAM" id="SignalP"/>
    </source>
</evidence>
<feature type="signal peptide" evidence="1">
    <location>
        <begin position="1"/>
        <end position="23"/>
    </location>
</feature>
<evidence type="ECO:0000313" key="3">
    <source>
        <dbReference type="EMBL" id="MBA5224974.1"/>
    </source>
</evidence>
<keyword evidence="1" id="KW-0732">Signal</keyword>
<dbReference type="GeneID" id="96782563"/>
<dbReference type="Proteomes" id="UP000587608">
    <property type="component" value="Unassembled WGS sequence"/>
</dbReference>
<dbReference type="Pfam" id="PF09076">
    <property type="entry name" value="Crystall_2"/>
    <property type="match status" value="1"/>
</dbReference>
<gene>
    <name evidence="3" type="ORF">H1X69_26740</name>
</gene>
<comment type="caution">
    <text evidence="3">The sequence shown here is derived from an EMBL/GenBank/DDBJ whole genome shotgun (WGS) entry which is preliminary data.</text>
</comment>
<dbReference type="AlphaFoldDB" id="A0A7W2DXR3"/>
<name>A0A7W2DXR3_9ACTN</name>
<evidence type="ECO:0000259" key="2">
    <source>
        <dbReference type="Pfam" id="PF09076"/>
    </source>
</evidence>
<dbReference type="InterPro" id="IPR015161">
    <property type="entry name" value="Sklp_toxin_b/g_crystallin"/>
</dbReference>